<evidence type="ECO:0000259" key="6">
    <source>
        <dbReference type="Pfam" id="PF00266"/>
    </source>
</evidence>
<feature type="region of interest" description="Disordered" evidence="5">
    <location>
        <begin position="225"/>
        <end position="246"/>
    </location>
</feature>
<feature type="domain" description="Aminotransferase class V" evidence="6">
    <location>
        <begin position="2"/>
        <end position="363"/>
    </location>
</feature>
<dbReference type="Gene3D" id="3.90.1150.10">
    <property type="entry name" value="Aspartate Aminotransferase, domain 1"/>
    <property type="match status" value="1"/>
</dbReference>
<evidence type="ECO:0000256" key="2">
    <source>
        <dbReference type="ARBA" id="ARBA00022898"/>
    </source>
</evidence>
<dbReference type="SUPFAM" id="SSF53383">
    <property type="entry name" value="PLP-dependent transferases"/>
    <property type="match status" value="1"/>
</dbReference>
<proteinExistence type="inferred from homology"/>
<name>A0A9D1YFE5_9FIRM</name>
<reference evidence="7" key="2">
    <citation type="submission" date="2021-04" db="EMBL/GenBank/DDBJ databases">
        <authorList>
            <person name="Gilroy R."/>
        </authorList>
    </citation>
    <scope>NUCLEOTIDE SEQUENCE</scope>
    <source>
        <strain evidence="7">1282</strain>
    </source>
</reference>
<dbReference type="GO" id="GO:0008483">
    <property type="term" value="F:transaminase activity"/>
    <property type="evidence" value="ECO:0007669"/>
    <property type="project" value="UniProtKB-KW"/>
</dbReference>
<evidence type="ECO:0000256" key="3">
    <source>
        <dbReference type="RuleBase" id="RU004075"/>
    </source>
</evidence>
<comment type="similarity">
    <text evidence="3">Belongs to the class-V pyridoxal-phosphate-dependent aminotransferase family.</text>
</comment>
<evidence type="ECO:0000256" key="5">
    <source>
        <dbReference type="SAM" id="MobiDB-lite"/>
    </source>
</evidence>
<dbReference type="PANTHER" id="PTHR43586">
    <property type="entry name" value="CYSTEINE DESULFURASE"/>
    <property type="match status" value="1"/>
</dbReference>
<dbReference type="Pfam" id="PF00266">
    <property type="entry name" value="Aminotran_5"/>
    <property type="match status" value="1"/>
</dbReference>
<dbReference type="Gene3D" id="3.40.640.10">
    <property type="entry name" value="Type I PLP-dependent aspartate aminotransferase-like (Major domain)"/>
    <property type="match status" value="1"/>
</dbReference>
<keyword evidence="7" id="KW-0032">Aminotransferase</keyword>
<evidence type="ECO:0000313" key="7">
    <source>
        <dbReference type="EMBL" id="HIY26223.1"/>
    </source>
</evidence>
<evidence type="ECO:0000256" key="1">
    <source>
        <dbReference type="ARBA" id="ARBA00001933"/>
    </source>
</evidence>
<dbReference type="InterPro" id="IPR015424">
    <property type="entry name" value="PyrdxlP-dep_Trfase"/>
</dbReference>
<evidence type="ECO:0000313" key="8">
    <source>
        <dbReference type="Proteomes" id="UP000823915"/>
    </source>
</evidence>
<reference evidence="7" key="1">
    <citation type="journal article" date="2021" name="PeerJ">
        <title>Extensive microbial diversity within the chicken gut microbiome revealed by metagenomics and culture.</title>
        <authorList>
            <person name="Gilroy R."/>
            <person name="Ravi A."/>
            <person name="Getino M."/>
            <person name="Pursley I."/>
            <person name="Horton D.L."/>
            <person name="Alikhan N.F."/>
            <person name="Baker D."/>
            <person name="Gharbi K."/>
            <person name="Hall N."/>
            <person name="Watson M."/>
            <person name="Adriaenssens E.M."/>
            <person name="Foster-Nyarko E."/>
            <person name="Jarju S."/>
            <person name="Secka A."/>
            <person name="Antonio M."/>
            <person name="Oren A."/>
            <person name="Chaudhuri R.R."/>
            <person name="La Ragione R."/>
            <person name="Hildebrand F."/>
            <person name="Pallen M.J."/>
        </authorList>
    </citation>
    <scope>NUCLEOTIDE SEQUENCE</scope>
    <source>
        <strain evidence="7">1282</strain>
    </source>
</reference>
<evidence type="ECO:0000256" key="4">
    <source>
        <dbReference type="RuleBase" id="RU004504"/>
    </source>
</evidence>
<organism evidence="7 8">
    <name type="scientific">Candidatus Acutalibacter pullistercoris</name>
    <dbReference type="NCBI Taxonomy" id="2838418"/>
    <lineage>
        <taxon>Bacteria</taxon>
        <taxon>Bacillati</taxon>
        <taxon>Bacillota</taxon>
        <taxon>Clostridia</taxon>
        <taxon>Eubacteriales</taxon>
        <taxon>Acutalibacteraceae</taxon>
        <taxon>Acutalibacter</taxon>
    </lineage>
</organism>
<dbReference type="AlphaFoldDB" id="A0A9D1YFE5"/>
<protein>
    <submittedName>
        <fullName evidence="7">Aminotransferase class V-fold PLP-dependent enzyme</fullName>
    </submittedName>
</protein>
<dbReference type="Proteomes" id="UP000823915">
    <property type="component" value="Unassembled WGS sequence"/>
</dbReference>
<dbReference type="EMBL" id="DXDU01000057">
    <property type="protein sequence ID" value="HIY26223.1"/>
    <property type="molecule type" value="Genomic_DNA"/>
</dbReference>
<sequence>MIYLDNSATTWPKPAQVRAAAARGLSDLGANPGRGGYPASAQAAWEVYQCRKKAAALLGARGPEHVSFQPSCTQALNLVLFSQLQKGDHAVVSDLEHNAVMRPLAALAAQRGVTWTAAKTVPGDNDATLEQFRQAMGPRTKLVVCTGASNVFGIKLPVARLAALCHQYGAKLCVDAAQTAGLVPMNVEEEGLDYLCCAGHKGLYGPMGVGLLVLRDLEEPLAPLLRGGTGTQSRSLAQPEASPERYESGTLNVPGILGLSAGLDFVRRQGPESLCRRELSLLRELYRQLQAVPGAVLYTPEPDPAWAVPVLAFNLEGLPSEETGRLLAQRGFALRCGLHCAPLAHEKMGTAQQGAVRVSPSAFTKPWELESLARAVRRIAP</sequence>
<gene>
    <name evidence="7" type="ORF">H9838_03510</name>
</gene>
<dbReference type="InterPro" id="IPR015422">
    <property type="entry name" value="PyrdxlP-dep_Trfase_small"/>
</dbReference>
<comment type="cofactor">
    <cofactor evidence="1 4">
        <name>pyridoxal 5'-phosphate</name>
        <dbReference type="ChEBI" id="CHEBI:597326"/>
    </cofactor>
</comment>
<comment type="caution">
    <text evidence="7">The sequence shown here is derived from an EMBL/GenBank/DDBJ whole genome shotgun (WGS) entry which is preliminary data.</text>
</comment>
<dbReference type="PROSITE" id="PS00595">
    <property type="entry name" value="AA_TRANSFER_CLASS_5"/>
    <property type="match status" value="1"/>
</dbReference>
<dbReference type="InterPro" id="IPR020578">
    <property type="entry name" value="Aminotrans_V_PyrdxlP_BS"/>
</dbReference>
<accession>A0A9D1YFE5</accession>
<dbReference type="InterPro" id="IPR015421">
    <property type="entry name" value="PyrdxlP-dep_Trfase_major"/>
</dbReference>
<keyword evidence="2" id="KW-0663">Pyridoxal phosphate</keyword>
<dbReference type="PANTHER" id="PTHR43586:SF4">
    <property type="entry name" value="ISOPENICILLIN N EPIMERASE"/>
    <property type="match status" value="1"/>
</dbReference>
<keyword evidence="7" id="KW-0808">Transferase</keyword>
<dbReference type="InterPro" id="IPR000192">
    <property type="entry name" value="Aminotrans_V_dom"/>
</dbReference>